<dbReference type="Proteomes" id="UP000247416">
    <property type="component" value="Unassembled WGS sequence"/>
</dbReference>
<dbReference type="EMBL" id="QJTJ01000009">
    <property type="protein sequence ID" value="PYF06467.1"/>
    <property type="molecule type" value="Genomic_DNA"/>
</dbReference>
<gene>
    <name evidence="1" type="ORF">BJ095_10937</name>
</gene>
<reference evidence="1 2" key="1">
    <citation type="submission" date="2018-06" db="EMBL/GenBank/DDBJ databases">
        <title>Genomic Encyclopedia of Archaeal and Bacterial Type Strains, Phase II (KMG-II): from individual species to whole genera.</title>
        <authorList>
            <person name="Goeker M."/>
        </authorList>
    </citation>
    <scope>NUCLEOTIDE SEQUENCE [LARGE SCALE GENOMIC DNA]</scope>
    <source>
        <strain evidence="1 2">KACC 16626</strain>
    </source>
</reference>
<proteinExistence type="predicted"/>
<comment type="caution">
    <text evidence="1">The sequence shown here is derived from an EMBL/GenBank/DDBJ whole genome shotgun (WGS) entry which is preliminary data.</text>
</comment>
<protein>
    <submittedName>
        <fullName evidence="1">Uncharacterized protein</fullName>
    </submittedName>
</protein>
<evidence type="ECO:0000313" key="2">
    <source>
        <dbReference type="Proteomes" id="UP000247416"/>
    </source>
</evidence>
<dbReference type="AlphaFoldDB" id="A0A318TRA0"/>
<organism evidence="1 2">
    <name type="scientific">Ureibacillus chungkukjangi</name>
    <dbReference type="NCBI Taxonomy" id="1202712"/>
    <lineage>
        <taxon>Bacteria</taxon>
        <taxon>Bacillati</taxon>
        <taxon>Bacillota</taxon>
        <taxon>Bacilli</taxon>
        <taxon>Bacillales</taxon>
        <taxon>Caryophanaceae</taxon>
        <taxon>Ureibacillus</taxon>
    </lineage>
</organism>
<sequence length="186" mass="20562">MLRFGRVQLLNRSYIPRFAMIGAGLALGSELYPSLCYDRRGSSFGIGAISLALLQSGRVQLLNRSYIPRFTTFRAGLALGSELYHSLCYDPRGSGFGIVVISLALLRSGRVRLWDRSYIPRFATIGADPASGSELYPSLYYVSRGSSFWIGAISYTLRLCRAVLLWHRSNNAPFATPRSASPSQSH</sequence>
<keyword evidence="2" id="KW-1185">Reference proteome</keyword>
<name>A0A318TRA0_9BACL</name>
<accession>A0A318TRA0</accession>
<evidence type="ECO:0000313" key="1">
    <source>
        <dbReference type="EMBL" id="PYF06467.1"/>
    </source>
</evidence>